<comment type="caution">
    <text evidence="2">The sequence shown here is derived from an EMBL/GenBank/DDBJ whole genome shotgun (WGS) entry which is preliminary data.</text>
</comment>
<evidence type="ECO:0000313" key="2">
    <source>
        <dbReference type="EMBL" id="KAH7349334.1"/>
    </source>
</evidence>
<feature type="chain" id="PRO_5035451188" evidence="1">
    <location>
        <begin position="18"/>
        <end position="118"/>
    </location>
</feature>
<proteinExistence type="predicted"/>
<dbReference type="OrthoDB" id="10322340at2759"/>
<reference evidence="2" key="1">
    <citation type="journal article" date="2021" name="Nat. Commun.">
        <title>Genetic determinants of endophytism in the Arabidopsis root mycobiome.</title>
        <authorList>
            <person name="Mesny F."/>
            <person name="Miyauchi S."/>
            <person name="Thiergart T."/>
            <person name="Pickel B."/>
            <person name="Atanasova L."/>
            <person name="Karlsson M."/>
            <person name="Huettel B."/>
            <person name="Barry K.W."/>
            <person name="Haridas S."/>
            <person name="Chen C."/>
            <person name="Bauer D."/>
            <person name="Andreopoulos W."/>
            <person name="Pangilinan J."/>
            <person name="LaButti K."/>
            <person name="Riley R."/>
            <person name="Lipzen A."/>
            <person name="Clum A."/>
            <person name="Drula E."/>
            <person name="Henrissat B."/>
            <person name="Kohler A."/>
            <person name="Grigoriev I.V."/>
            <person name="Martin F.M."/>
            <person name="Hacquard S."/>
        </authorList>
    </citation>
    <scope>NUCLEOTIDE SEQUENCE</scope>
    <source>
        <strain evidence="2">MPI-CAGE-AT-0016</strain>
    </source>
</reference>
<gene>
    <name evidence="2" type="ORF">B0T11DRAFT_321287</name>
</gene>
<dbReference type="Proteomes" id="UP000813385">
    <property type="component" value="Unassembled WGS sequence"/>
</dbReference>
<keyword evidence="1" id="KW-0732">Signal</keyword>
<keyword evidence="3" id="KW-1185">Reference proteome</keyword>
<sequence>MKISALVSLCIAAVATADFVAFPDNLSCLSTTGTRIITRAELENAVVNSKRSLIEKNASNMATGAACSRLTDPLYAVDFPDVGSMYFVFKKSTGTYTFCNGRGVPEDGVGYPSICQAV</sequence>
<evidence type="ECO:0000256" key="1">
    <source>
        <dbReference type="SAM" id="SignalP"/>
    </source>
</evidence>
<protein>
    <submittedName>
        <fullName evidence="2">Uncharacterized protein</fullName>
    </submittedName>
</protein>
<organism evidence="2 3">
    <name type="scientific">Plectosphaerella cucumerina</name>
    <dbReference type="NCBI Taxonomy" id="40658"/>
    <lineage>
        <taxon>Eukaryota</taxon>
        <taxon>Fungi</taxon>
        <taxon>Dikarya</taxon>
        <taxon>Ascomycota</taxon>
        <taxon>Pezizomycotina</taxon>
        <taxon>Sordariomycetes</taxon>
        <taxon>Hypocreomycetidae</taxon>
        <taxon>Glomerellales</taxon>
        <taxon>Plectosphaerellaceae</taxon>
        <taxon>Plectosphaerella</taxon>
    </lineage>
</organism>
<evidence type="ECO:0000313" key="3">
    <source>
        <dbReference type="Proteomes" id="UP000813385"/>
    </source>
</evidence>
<feature type="signal peptide" evidence="1">
    <location>
        <begin position="1"/>
        <end position="17"/>
    </location>
</feature>
<accession>A0A8K0TB96</accession>
<dbReference type="EMBL" id="JAGPXD010000006">
    <property type="protein sequence ID" value="KAH7349334.1"/>
    <property type="molecule type" value="Genomic_DNA"/>
</dbReference>
<name>A0A8K0TB96_9PEZI</name>
<dbReference type="AlphaFoldDB" id="A0A8K0TB96"/>